<accession>E1JYM8</accession>
<dbReference type="AlphaFoldDB" id="E1JYM8"/>
<proteinExistence type="predicted"/>
<gene>
    <name evidence="1" type="ORF">DesfrDRAFT_2727</name>
</gene>
<organism evidence="1 2">
    <name type="scientific">Solidesulfovibrio fructosivorans JJ]</name>
    <dbReference type="NCBI Taxonomy" id="596151"/>
    <lineage>
        <taxon>Bacteria</taxon>
        <taxon>Pseudomonadati</taxon>
        <taxon>Thermodesulfobacteriota</taxon>
        <taxon>Desulfovibrionia</taxon>
        <taxon>Desulfovibrionales</taxon>
        <taxon>Desulfovibrionaceae</taxon>
        <taxon>Solidesulfovibrio</taxon>
    </lineage>
</organism>
<dbReference type="eggNOG" id="ENOG50310J3">
    <property type="taxonomic scope" value="Bacteria"/>
</dbReference>
<dbReference type="RefSeq" id="WP_005994729.1">
    <property type="nucleotide sequence ID" value="NZ_AECZ01000018.1"/>
</dbReference>
<dbReference type="NCBIfam" id="NF045682">
    <property type="entry name" value="DVU0772_fam"/>
    <property type="match status" value="1"/>
</dbReference>
<evidence type="ECO:0000313" key="2">
    <source>
        <dbReference type="Proteomes" id="UP000006250"/>
    </source>
</evidence>
<protein>
    <submittedName>
        <fullName evidence="1">Uncharacterized protein</fullName>
    </submittedName>
</protein>
<keyword evidence="2" id="KW-1185">Reference proteome</keyword>
<evidence type="ECO:0000313" key="1">
    <source>
        <dbReference type="EMBL" id="EFL50612.1"/>
    </source>
</evidence>
<comment type="caution">
    <text evidence="1">The sequence shown here is derived from an EMBL/GenBank/DDBJ whole genome shotgun (WGS) entry which is preliminary data.</text>
</comment>
<dbReference type="STRING" id="596151.DesfrDRAFT_2727"/>
<name>E1JYM8_SOLFR</name>
<dbReference type="EMBL" id="AECZ01000018">
    <property type="protein sequence ID" value="EFL50612.1"/>
    <property type="molecule type" value="Genomic_DNA"/>
</dbReference>
<dbReference type="OrthoDB" id="5471332at2"/>
<reference evidence="1 2" key="1">
    <citation type="submission" date="2010-08" db="EMBL/GenBank/DDBJ databases">
        <title>The draft genome of Desulfovibrio fructosovorans JJ.</title>
        <authorList>
            <consortium name="US DOE Joint Genome Institute (JGI-PGF)"/>
            <person name="Lucas S."/>
            <person name="Copeland A."/>
            <person name="Lapidus A."/>
            <person name="Cheng J.-F."/>
            <person name="Bruce D."/>
            <person name="Goodwin L."/>
            <person name="Pitluck S."/>
            <person name="Land M.L."/>
            <person name="Hauser L."/>
            <person name="Chang Y.-J."/>
            <person name="Jeffries C."/>
            <person name="Wall J.D."/>
            <person name="Stahl D.A."/>
            <person name="Arkin A.P."/>
            <person name="Dehal P."/>
            <person name="Stolyar S.M."/>
            <person name="Hazen T.C."/>
            <person name="Woyke T.J."/>
        </authorList>
    </citation>
    <scope>NUCLEOTIDE SEQUENCE [LARGE SCALE GENOMIC DNA]</scope>
    <source>
        <strain evidence="1 2">JJ</strain>
    </source>
</reference>
<dbReference type="Proteomes" id="UP000006250">
    <property type="component" value="Unassembled WGS sequence"/>
</dbReference>
<dbReference type="InterPro" id="IPR059223">
    <property type="entry name" value="DVU0772-like"/>
</dbReference>
<sequence>MQTQTDLSNLVIDWDMTPEDAVTLYLEWGNNSWYAEHKPVTGKHDFSTYFVVNTWSGKPELSLVRRNSEDCVELASFDLPEDLARDFMEEQGGNKGVYAPNEAIKEWLQRTHFN</sequence>